<feature type="transmembrane region" description="Helical" evidence="1">
    <location>
        <begin position="15"/>
        <end position="38"/>
    </location>
</feature>
<accession>A0A100WGY0</accession>
<reference evidence="3" key="2">
    <citation type="submission" date="2016-02" db="EMBL/GenBank/DDBJ databases">
        <title>Draft genome sequence of five rapidly growing Mycobacterium species.</title>
        <authorList>
            <person name="Katahira K."/>
            <person name="Gotou Y."/>
            <person name="Iida K."/>
            <person name="Ogura Y."/>
            <person name="Hayashi T."/>
        </authorList>
    </citation>
    <scope>NUCLEOTIDE SEQUENCE [LARGE SCALE GENOMIC DNA]</scope>
    <source>
        <strain evidence="3">JCM15298</strain>
    </source>
</reference>
<feature type="transmembrane region" description="Helical" evidence="1">
    <location>
        <begin position="145"/>
        <end position="162"/>
    </location>
</feature>
<gene>
    <name evidence="2" type="ORF">RMCC_4794</name>
</gene>
<organism evidence="2 3">
    <name type="scientific">Mycolicibacterium canariasense</name>
    <name type="common">Mycobacterium canariasense</name>
    <dbReference type="NCBI Taxonomy" id="228230"/>
    <lineage>
        <taxon>Bacteria</taxon>
        <taxon>Bacillati</taxon>
        <taxon>Actinomycetota</taxon>
        <taxon>Actinomycetes</taxon>
        <taxon>Mycobacteriales</taxon>
        <taxon>Mycobacteriaceae</taxon>
        <taxon>Mycolicibacterium</taxon>
    </lineage>
</organism>
<evidence type="ECO:0000256" key="1">
    <source>
        <dbReference type="SAM" id="Phobius"/>
    </source>
</evidence>
<keyword evidence="3" id="KW-1185">Reference proteome</keyword>
<evidence type="ECO:0008006" key="4">
    <source>
        <dbReference type="Google" id="ProtNLM"/>
    </source>
</evidence>
<keyword evidence="1" id="KW-1133">Transmembrane helix</keyword>
<feature type="transmembrane region" description="Helical" evidence="1">
    <location>
        <begin position="58"/>
        <end position="77"/>
    </location>
</feature>
<name>A0A100WGY0_MYCCR</name>
<protein>
    <recommendedName>
        <fullName evidence="4">DUF4386 family protein</fullName>
    </recommendedName>
</protein>
<evidence type="ECO:0000313" key="3">
    <source>
        <dbReference type="Proteomes" id="UP000069443"/>
    </source>
</evidence>
<dbReference type="EMBL" id="BCSY01000076">
    <property type="protein sequence ID" value="GAS97828.1"/>
    <property type="molecule type" value="Genomic_DNA"/>
</dbReference>
<reference evidence="3" key="1">
    <citation type="journal article" date="2016" name="Genome Announc.">
        <title>Draft Genome Sequences of Five Rapidly Growing Mycobacterium Species, M. thermoresistibile, M. fortuitum subsp. acetamidolyticum, M. canariasense, M. brisbanense, and M. novocastrense.</title>
        <authorList>
            <person name="Katahira K."/>
            <person name="Ogura Y."/>
            <person name="Gotoh Y."/>
            <person name="Hayashi T."/>
        </authorList>
    </citation>
    <scope>NUCLEOTIDE SEQUENCE [LARGE SCALE GENOMIC DNA]</scope>
    <source>
        <strain evidence="3">JCM15298</strain>
    </source>
</reference>
<keyword evidence="1" id="KW-0812">Transmembrane</keyword>
<dbReference type="Proteomes" id="UP000069443">
    <property type="component" value="Unassembled WGS sequence"/>
</dbReference>
<keyword evidence="1" id="KW-0472">Membrane</keyword>
<sequence length="227" mass="24029">MTTPFPFRRLTTPRAAAAAGVLFSLLFTTALVLLWTTVPDGAAHGAQWTVAGSGHLKVAATLMPFAGIAFLWFIGVVRDGFAGVEDKFFSSVFLGAGLLFLAMVFATTSVGIGLAHSGTDVLDEPARAEVVAFATMTLTALGKTYALRMAAVFMISLATIWLKTGVMPRWLALATYTMALIVLVAADTSVWLTLVFPMWVLVVSLMLLARSGVIHLPGRTGDGSEST</sequence>
<feature type="transmembrane region" description="Helical" evidence="1">
    <location>
        <begin position="169"/>
        <end position="185"/>
    </location>
</feature>
<comment type="caution">
    <text evidence="2">The sequence shown here is derived from an EMBL/GenBank/DDBJ whole genome shotgun (WGS) entry which is preliminary data.</text>
</comment>
<proteinExistence type="predicted"/>
<dbReference type="AlphaFoldDB" id="A0A100WGY0"/>
<feature type="transmembrane region" description="Helical" evidence="1">
    <location>
        <begin position="191"/>
        <end position="209"/>
    </location>
</feature>
<evidence type="ECO:0000313" key="2">
    <source>
        <dbReference type="EMBL" id="GAS97828.1"/>
    </source>
</evidence>
<dbReference type="RefSeq" id="WP_234811921.1">
    <property type="nucleotide sequence ID" value="NZ_BCSY01000076.1"/>
</dbReference>
<feature type="transmembrane region" description="Helical" evidence="1">
    <location>
        <begin position="89"/>
        <end position="115"/>
    </location>
</feature>